<evidence type="ECO:0000259" key="8">
    <source>
        <dbReference type="Pfam" id="PF01545"/>
    </source>
</evidence>
<evidence type="ECO:0000256" key="3">
    <source>
        <dbReference type="ARBA" id="ARBA00022692"/>
    </source>
</evidence>
<keyword evidence="5 7" id="KW-0472">Membrane</keyword>
<feature type="domain" description="Cation efflux protein transmembrane" evidence="8">
    <location>
        <begin position="46"/>
        <end position="259"/>
    </location>
</feature>
<dbReference type="InterPro" id="IPR040177">
    <property type="entry name" value="SLC30A9"/>
</dbReference>
<comment type="subcellular location">
    <subcellularLocation>
        <location evidence="1">Membrane</location>
        <topology evidence="1">Multi-pass membrane protein</topology>
    </subcellularLocation>
</comment>
<gene>
    <name evidence="9" type="ORF">GCM10023200_19960</name>
</gene>
<dbReference type="SUPFAM" id="SSF160240">
    <property type="entry name" value="Cation efflux protein cytoplasmic domain-like"/>
    <property type="match status" value="1"/>
</dbReference>
<comment type="caution">
    <text evidence="9">The sequence shown here is derived from an EMBL/GenBank/DDBJ whole genome shotgun (WGS) entry which is preliminary data.</text>
</comment>
<evidence type="ECO:0000256" key="4">
    <source>
        <dbReference type="ARBA" id="ARBA00022989"/>
    </source>
</evidence>
<evidence type="ECO:0000313" key="10">
    <source>
        <dbReference type="Proteomes" id="UP001500928"/>
    </source>
</evidence>
<keyword evidence="4 7" id="KW-1133">Transmembrane helix</keyword>
<dbReference type="Proteomes" id="UP001500928">
    <property type="component" value="Unassembled WGS sequence"/>
</dbReference>
<keyword evidence="10" id="KW-1185">Reference proteome</keyword>
<keyword evidence="3 7" id="KW-0812">Transmembrane</keyword>
<evidence type="ECO:0000256" key="7">
    <source>
        <dbReference type="SAM" id="Phobius"/>
    </source>
</evidence>
<evidence type="ECO:0000256" key="6">
    <source>
        <dbReference type="SAM" id="MobiDB-lite"/>
    </source>
</evidence>
<name>A0ABP9AU53_9PSEU</name>
<evidence type="ECO:0000256" key="2">
    <source>
        <dbReference type="ARBA" id="ARBA00022448"/>
    </source>
</evidence>
<feature type="transmembrane region" description="Helical" evidence="7">
    <location>
        <begin position="153"/>
        <end position="174"/>
    </location>
</feature>
<dbReference type="RefSeq" id="WP_345413674.1">
    <property type="nucleotide sequence ID" value="NZ_BAABHO010000013.1"/>
</dbReference>
<proteinExistence type="predicted"/>
<dbReference type="SUPFAM" id="SSF161111">
    <property type="entry name" value="Cation efflux protein transmembrane domain-like"/>
    <property type="match status" value="1"/>
</dbReference>
<evidence type="ECO:0000313" key="9">
    <source>
        <dbReference type="EMBL" id="GAA4786006.1"/>
    </source>
</evidence>
<feature type="transmembrane region" description="Helical" evidence="7">
    <location>
        <begin position="113"/>
        <end position="133"/>
    </location>
</feature>
<keyword evidence="2" id="KW-0813">Transport</keyword>
<feature type="transmembrane region" description="Helical" evidence="7">
    <location>
        <begin position="235"/>
        <end position="252"/>
    </location>
</feature>
<feature type="region of interest" description="Disordered" evidence="6">
    <location>
        <begin position="1"/>
        <end position="40"/>
    </location>
</feature>
<evidence type="ECO:0000256" key="5">
    <source>
        <dbReference type="ARBA" id="ARBA00023136"/>
    </source>
</evidence>
<dbReference type="PANTHER" id="PTHR13414:SF9">
    <property type="entry name" value="PROTON-COUPLED ZINC ANTIPORTER SLC30A9, MITOCHONDRIAL"/>
    <property type="match status" value="1"/>
</dbReference>
<organism evidence="9 10">
    <name type="scientific">Actinomycetospora chlora</name>
    <dbReference type="NCBI Taxonomy" id="663608"/>
    <lineage>
        <taxon>Bacteria</taxon>
        <taxon>Bacillati</taxon>
        <taxon>Actinomycetota</taxon>
        <taxon>Actinomycetes</taxon>
        <taxon>Pseudonocardiales</taxon>
        <taxon>Pseudonocardiaceae</taxon>
        <taxon>Actinomycetospora</taxon>
    </lineage>
</organism>
<dbReference type="InterPro" id="IPR002524">
    <property type="entry name" value="Cation_efflux"/>
</dbReference>
<dbReference type="EMBL" id="BAABHO010000013">
    <property type="protein sequence ID" value="GAA4786006.1"/>
    <property type="molecule type" value="Genomic_DNA"/>
</dbReference>
<dbReference type="Gene3D" id="1.20.1510.10">
    <property type="entry name" value="Cation efflux protein transmembrane domain"/>
    <property type="match status" value="1"/>
</dbReference>
<accession>A0ABP9AU53</accession>
<dbReference type="InterPro" id="IPR036837">
    <property type="entry name" value="Cation_efflux_CTD_sf"/>
</dbReference>
<dbReference type="NCBIfam" id="TIGR01297">
    <property type="entry name" value="CDF"/>
    <property type="match status" value="1"/>
</dbReference>
<evidence type="ECO:0000256" key="1">
    <source>
        <dbReference type="ARBA" id="ARBA00004141"/>
    </source>
</evidence>
<dbReference type="InterPro" id="IPR058533">
    <property type="entry name" value="Cation_efflux_TM"/>
</dbReference>
<sequence>MRRPVRRREVVGSTSGRDQRGVPSDPTDEGRGGEEGSGEGGSTLTVVLALAANAAVGVLKLLAGLLTGSSAMLAEAAHSAADCTTEGFLFTALRRSSKKPDRRHPFGYGKERFFWSMLAAVSVFVTGAAYSIYEGIHTIIEQAPDPAEEQYAWVAYAVLALSAVIESVSWQQAVRQVWGEKRALGLSLREYVRLSDDPTSLSVLFEDTAALLGLLFAAVGVVLHQLTGSSLWDGIASVLIGLLLAGVAYALGRTNKHLLVGRSAEPRVMRAVFDHLADAPEVVAVVDLKSMLTGADSVLVCARVDFVDDLGADDVERTCVRLDEELRERFNDVDEVFVEPVPRGDPELRRAVLERYGDLLADWQREHDAAAQRVTPAR</sequence>
<dbReference type="Pfam" id="PF01545">
    <property type="entry name" value="Cation_efflux"/>
    <property type="match status" value="1"/>
</dbReference>
<feature type="transmembrane region" description="Helical" evidence="7">
    <location>
        <begin position="203"/>
        <end position="223"/>
    </location>
</feature>
<reference evidence="10" key="1">
    <citation type="journal article" date="2019" name="Int. J. Syst. Evol. Microbiol.">
        <title>The Global Catalogue of Microorganisms (GCM) 10K type strain sequencing project: providing services to taxonomists for standard genome sequencing and annotation.</title>
        <authorList>
            <consortium name="The Broad Institute Genomics Platform"/>
            <consortium name="The Broad Institute Genome Sequencing Center for Infectious Disease"/>
            <person name="Wu L."/>
            <person name="Ma J."/>
        </authorList>
    </citation>
    <scope>NUCLEOTIDE SEQUENCE [LARGE SCALE GENOMIC DNA]</scope>
    <source>
        <strain evidence="10">JCM 17979</strain>
    </source>
</reference>
<dbReference type="PANTHER" id="PTHR13414">
    <property type="entry name" value="HUEL-CATION TRANSPORTER"/>
    <property type="match status" value="1"/>
</dbReference>
<protein>
    <submittedName>
        <fullName evidence="9">Cation diffusion facilitator family transporter</fullName>
    </submittedName>
</protein>
<dbReference type="InterPro" id="IPR027469">
    <property type="entry name" value="Cation_efflux_TMD_sf"/>
</dbReference>